<gene>
    <name evidence="1" type="ORF">D3880_00175</name>
</gene>
<sequence>MSPLDSCLLDRIRLRWVPLLLLVGLSGCTNGEYYAQLFDGQLDLLRRREPVAAIVADPARDPELRRRLAMAEQARAFASRELGLPDNRSYRLYAQLERPFVVWNLFAAPELSLAPLTHCFPVAGCVAYRGYYAQGAARGAAALLQQDGWDTYVAGIEAYSTLGWFDDPLLSSMLRWDDERLAALIFHELAHQQFYLADDTAFNESYASFVEREGLRQWRAARGLAPTDQRGERQREQFTALILASRARLERLYASPVADGRKRAAKAAEFARLRRDYRQLRDGPWQGDGRYDAWIYAPLNNAKLLPFGLYDQWLPAFAALFRQVWGDWPAFYARVRALGNLSPAARAQALRILAANPAASAAVKNSTAFTSGGER</sequence>
<dbReference type="GO" id="GO:0004177">
    <property type="term" value="F:aminopeptidase activity"/>
    <property type="evidence" value="ECO:0007669"/>
    <property type="project" value="UniProtKB-KW"/>
</dbReference>
<keyword evidence="1" id="KW-0378">Hydrolase</keyword>
<name>A0A385YW18_9PSED</name>
<dbReference type="KEGG" id="pcav:D3880_00175"/>
<dbReference type="Proteomes" id="UP000265560">
    <property type="component" value="Chromosome"/>
</dbReference>
<proteinExistence type="predicted"/>
<dbReference type="AlphaFoldDB" id="A0A385YW18"/>
<accession>A0A385YW18</accession>
<dbReference type="PIRSF" id="PIRSF029285">
    <property type="entry name" value="Aminopept"/>
    <property type="match status" value="1"/>
</dbReference>
<protein>
    <submittedName>
        <fullName evidence="1">Aminopeptidase</fullName>
    </submittedName>
</protein>
<dbReference type="EMBL" id="CP032419">
    <property type="protein sequence ID" value="AYC30896.1"/>
    <property type="molecule type" value="Genomic_DNA"/>
</dbReference>
<dbReference type="RefSeq" id="WP_119891531.1">
    <property type="nucleotide sequence ID" value="NZ_CP032419.1"/>
</dbReference>
<dbReference type="InterPro" id="IPR014553">
    <property type="entry name" value="Aminopept"/>
</dbReference>
<dbReference type="Pfam" id="PF10023">
    <property type="entry name" value="Aminopep"/>
    <property type="match status" value="1"/>
</dbReference>
<evidence type="ECO:0000313" key="1">
    <source>
        <dbReference type="EMBL" id="AYC30896.1"/>
    </source>
</evidence>
<organism evidence="1 2">
    <name type="scientific">Pseudomonas cavernae</name>
    <dbReference type="NCBI Taxonomy" id="2320867"/>
    <lineage>
        <taxon>Bacteria</taxon>
        <taxon>Pseudomonadati</taxon>
        <taxon>Pseudomonadota</taxon>
        <taxon>Gammaproteobacteria</taxon>
        <taxon>Pseudomonadales</taxon>
        <taxon>Pseudomonadaceae</taxon>
        <taxon>Pseudomonas</taxon>
    </lineage>
</organism>
<keyword evidence="1" id="KW-0031">Aminopeptidase</keyword>
<reference evidence="2" key="1">
    <citation type="submission" date="2018-09" db="EMBL/GenBank/DDBJ databases">
        <authorList>
            <person name="Zhu H."/>
        </authorList>
    </citation>
    <scope>NUCLEOTIDE SEQUENCE [LARGE SCALE GENOMIC DNA]</scope>
    <source>
        <strain evidence="2">K2W31S-8</strain>
    </source>
</reference>
<evidence type="ECO:0000313" key="2">
    <source>
        <dbReference type="Proteomes" id="UP000265560"/>
    </source>
</evidence>
<keyword evidence="1" id="KW-0645">Protease</keyword>
<keyword evidence="2" id="KW-1185">Reference proteome</keyword>
<dbReference type="OrthoDB" id="357991at2"/>